<dbReference type="EMBL" id="JBDFQZ010000013">
    <property type="protein sequence ID" value="KAK9670405.1"/>
    <property type="molecule type" value="Genomic_DNA"/>
</dbReference>
<name>A0AAW1H516_SAPOF</name>
<dbReference type="Pfam" id="PF24766">
    <property type="entry name" value="DUF7699"/>
    <property type="match status" value="1"/>
</dbReference>
<protein>
    <recommendedName>
        <fullName evidence="6">SAP domain-containing protein</fullName>
    </recommendedName>
</protein>
<evidence type="ECO:0000259" key="3">
    <source>
        <dbReference type="Pfam" id="PF24766"/>
    </source>
</evidence>
<evidence type="ECO:0008006" key="6">
    <source>
        <dbReference type="Google" id="ProtNLM"/>
    </source>
</evidence>
<comment type="caution">
    <text evidence="4">The sequence shown here is derived from an EMBL/GenBank/DDBJ whole genome shotgun (WGS) entry which is preliminary data.</text>
</comment>
<organism evidence="4 5">
    <name type="scientific">Saponaria officinalis</name>
    <name type="common">Common soapwort</name>
    <name type="synonym">Lychnis saponaria</name>
    <dbReference type="NCBI Taxonomy" id="3572"/>
    <lineage>
        <taxon>Eukaryota</taxon>
        <taxon>Viridiplantae</taxon>
        <taxon>Streptophyta</taxon>
        <taxon>Embryophyta</taxon>
        <taxon>Tracheophyta</taxon>
        <taxon>Spermatophyta</taxon>
        <taxon>Magnoliopsida</taxon>
        <taxon>eudicotyledons</taxon>
        <taxon>Gunneridae</taxon>
        <taxon>Pentapetalae</taxon>
        <taxon>Caryophyllales</taxon>
        <taxon>Caryophyllaceae</taxon>
        <taxon>Caryophylleae</taxon>
        <taxon>Saponaria</taxon>
    </lineage>
</organism>
<sequence>MTGGKGKNIINHLSDDDDDFSDDQIHLTSSSSDDYCELSGDDDDDDCSSDEEYDDDDESDDRCVDDDEDDEHALYNRVVNFLQGKRDLQELSLKACKSYLRKHALRVSGNKDECVQRVLEHWRMKDGEAEILYPRSSFNLNCKGDVCRGDIVLFTQKVYGSFDKVTRNGKLLGKRTIAGRIVKESYGAAKQQHTFTVEVLWSKGVKKLPPLFPLLVKGRNLYRLNTYRQPWKYEGDRRQILAEKHRRGTAARLKREKRKKGWSSGKGSKSQKGGHGPRSSKLSSSREGKDFGRNHGVSTPKHTTTNTSSQQNTLKQGATKHAAKTKSFEKHQATTLPIHHTAACKNPKLPGRFHYESVPFESRVADFPHFPPHGPLSRPAAQYTGYCHTPYYSQPTHITHENYLQYFPPRAASGRQQYGLLRCSNLGCMDLGSDRCVIAACWRCCRREGMRCNVHR</sequence>
<feature type="compositionally biased region" description="Basic residues" evidence="1">
    <location>
        <begin position="244"/>
        <end position="261"/>
    </location>
</feature>
<dbReference type="InterPro" id="IPR056116">
    <property type="entry name" value="DUF7699"/>
</dbReference>
<evidence type="ECO:0000259" key="2">
    <source>
        <dbReference type="Pfam" id="PF02037"/>
    </source>
</evidence>
<reference evidence="4 5" key="1">
    <citation type="submission" date="2024-03" db="EMBL/GenBank/DDBJ databases">
        <title>WGS assembly of Saponaria officinalis var. Norfolk2.</title>
        <authorList>
            <person name="Jenkins J."/>
            <person name="Shu S."/>
            <person name="Grimwood J."/>
            <person name="Barry K."/>
            <person name="Goodstein D."/>
            <person name="Schmutz J."/>
            <person name="Leebens-Mack J."/>
            <person name="Osbourn A."/>
        </authorList>
    </citation>
    <scope>NUCLEOTIDE SEQUENCE [LARGE SCALE GENOMIC DNA]</scope>
    <source>
        <strain evidence="5">cv. Norfolk2</strain>
        <strain evidence="4">JIC</strain>
        <tissue evidence="4">Leaf</tissue>
    </source>
</reference>
<feature type="compositionally biased region" description="Low complexity" evidence="1">
    <location>
        <begin position="262"/>
        <end position="271"/>
    </location>
</feature>
<evidence type="ECO:0000313" key="5">
    <source>
        <dbReference type="Proteomes" id="UP001443914"/>
    </source>
</evidence>
<feature type="compositionally biased region" description="Acidic residues" evidence="1">
    <location>
        <begin position="34"/>
        <end position="67"/>
    </location>
</feature>
<feature type="compositionally biased region" description="Basic and acidic residues" evidence="1">
    <location>
        <begin position="284"/>
        <end position="293"/>
    </location>
</feature>
<evidence type="ECO:0000313" key="4">
    <source>
        <dbReference type="EMBL" id="KAK9670404.1"/>
    </source>
</evidence>
<keyword evidence="5" id="KW-1185">Reference proteome</keyword>
<feature type="region of interest" description="Disordered" evidence="1">
    <location>
        <begin position="1"/>
        <end position="67"/>
    </location>
</feature>
<evidence type="ECO:0000256" key="1">
    <source>
        <dbReference type="SAM" id="MobiDB-lite"/>
    </source>
</evidence>
<dbReference type="Pfam" id="PF02037">
    <property type="entry name" value="SAP"/>
    <property type="match status" value="1"/>
</dbReference>
<dbReference type="PANTHER" id="PTHR35323">
    <property type="entry name" value="SAP DOMAIN-CONTAINING PROTEIN"/>
    <property type="match status" value="1"/>
</dbReference>
<proteinExistence type="predicted"/>
<dbReference type="AlphaFoldDB" id="A0AAW1H516"/>
<accession>A0AAW1H516</accession>
<dbReference type="EMBL" id="JBDFQZ010000013">
    <property type="protein sequence ID" value="KAK9670404.1"/>
    <property type="molecule type" value="Genomic_DNA"/>
</dbReference>
<dbReference type="InterPro" id="IPR003034">
    <property type="entry name" value="SAP_dom"/>
</dbReference>
<dbReference type="Proteomes" id="UP001443914">
    <property type="component" value="Unassembled WGS sequence"/>
</dbReference>
<feature type="compositionally biased region" description="Low complexity" evidence="1">
    <location>
        <begin position="303"/>
        <end position="313"/>
    </location>
</feature>
<feature type="region of interest" description="Disordered" evidence="1">
    <location>
        <begin position="242"/>
        <end position="334"/>
    </location>
</feature>
<dbReference type="PANTHER" id="PTHR35323:SF2">
    <property type="entry name" value="SAP DOMAIN-CONTAINING PROTEIN"/>
    <property type="match status" value="1"/>
</dbReference>
<gene>
    <name evidence="4" type="ORF">RND81_13G199800</name>
</gene>
<feature type="domain" description="SAP" evidence="2">
    <location>
        <begin position="87"/>
        <end position="123"/>
    </location>
</feature>
<feature type="domain" description="DUF7699" evidence="3">
    <location>
        <begin position="147"/>
        <end position="231"/>
    </location>
</feature>